<evidence type="ECO:0000256" key="7">
    <source>
        <dbReference type="ARBA" id="ARBA00022692"/>
    </source>
</evidence>
<dbReference type="InterPro" id="IPR000983">
    <property type="entry name" value="Bac_GSPG_pilin"/>
</dbReference>
<dbReference type="GO" id="GO:0005886">
    <property type="term" value="C:plasma membrane"/>
    <property type="evidence" value="ECO:0007669"/>
    <property type="project" value="UniProtKB-SubCell"/>
</dbReference>
<dbReference type="RefSeq" id="WP_005319076.1">
    <property type="nucleotide sequence ID" value="NZ_CAWRDK010000010.1"/>
</dbReference>
<name>A0A0H3YH66_AERSA</name>
<evidence type="ECO:0000256" key="4">
    <source>
        <dbReference type="ARBA" id="ARBA00022475"/>
    </source>
</evidence>
<evidence type="ECO:0000256" key="9">
    <source>
        <dbReference type="ARBA" id="ARBA00023136"/>
    </source>
</evidence>
<evidence type="ECO:0000256" key="8">
    <source>
        <dbReference type="ARBA" id="ARBA00022989"/>
    </source>
</evidence>
<dbReference type="InterPro" id="IPR045584">
    <property type="entry name" value="Pilin-like"/>
</dbReference>
<keyword evidence="9" id="KW-0472">Membrane</keyword>
<dbReference type="Pfam" id="PF07963">
    <property type="entry name" value="N_methyl"/>
    <property type="match status" value="1"/>
</dbReference>
<keyword evidence="6" id="KW-0997">Cell inner membrane</keyword>
<reference evidence="11" key="1">
    <citation type="journal article" date="2015" name="Mar. Drugs">
        <title>Functional Genomics of the Aeromonas salmonicida Lipopolysaccharide O-Antigen and A-Layer from Typical and Atypical Strains.</title>
        <authorList>
            <person name="Merino S."/>
            <person name="de Mendoza E."/>
            <person name="Canals R."/>
            <person name="Tomas J.M."/>
        </authorList>
    </citation>
    <scope>NUCLEOTIDE SEQUENCE</scope>
    <source>
        <strain evidence="11">A450</strain>
    </source>
</reference>
<dbReference type="Gene3D" id="3.30.700.10">
    <property type="entry name" value="Glycoprotein, Type 4 Pilin"/>
    <property type="match status" value="1"/>
</dbReference>
<dbReference type="NCBIfam" id="TIGR01710">
    <property type="entry name" value="typeII_sec_gspG"/>
    <property type="match status" value="1"/>
</dbReference>
<dbReference type="InterPro" id="IPR012902">
    <property type="entry name" value="N_methyl_site"/>
</dbReference>
<comment type="subcellular location">
    <subcellularLocation>
        <location evidence="1">Cell inner membrane</location>
        <topology evidence="1">Single-pass membrane protein</topology>
    </subcellularLocation>
</comment>
<evidence type="ECO:0000256" key="6">
    <source>
        <dbReference type="ARBA" id="ARBA00022519"/>
    </source>
</evidence>
<keyword evidence="4" id="KW-1003">Cell membrane</keyword>
<evidence type="ECO:0000256" key="5">
    <source>
        <dbReference type="ARBA" id="ARBA00022481"/>
    </source>
</evidence>
<protein>
    <recommendedName>
        <fullName evidence="3">Type II secretion system core protein G</fullName>
    </recommendedName>
</protein>
<evidence type="ECO:0000256" key="2">
    <source>
        <dbReference type="ARBA" id="ARBA00009984"/>
    </source>
</evidence>
<dbReference type="EMBL" id="KR704893">
    <property type="protein sequence ID" value="AKN20875.1"/>
    <property type="molecule type" value="Genomic_DNA"/>
</dbReference>
<dbReference type="SUPFAM" id="SSF54523">
    <property type="entry name" value="Pili subunits"/>
    <property type="match status" value="1"/>
</dbReference>
<sequence length="143" mass="15737">MILDGDMFVKSKNKGFTLIELLVVLVLISLLAGLVGPRLFQKVGSSKTKVAEAQIELLVSALNTYRLDIGDYPSTEEGLSALSRSPDGVLNWDGPYLSKDLPNDPWGRPYHYELKSDGDFAIYSLGKDNRKGGEGEDQDIGRF</sequence>
<organism evidence="11">
    <name type="scientific">Aeromonas salmonicida</name>
    <dbReference type="NCBI Taxonomy" id="645"/>
    <lineage>
        <taxon>Bacteria</taxon>
        <taxon>Pseudomonadati</taxon>
        <taxon>Pseudomonadota</taxon>
        <taxon>Gammaproteobacteria</taxon>
        <taxon>Aeromonadales</taxon>
        <taxon>Aeromonadaceae</taxon>
        <taxon>Aeromonas</taxon>
    </lineage>
</organism>
<evidence type="ECO:0000256" key="3">
    <source>
        <dbReference type="ARBA" id="ARBA00020042"/>
    </source>
</evidence>
<dbReference type="InterPro" id="IPR010054">
    <property type="entry name" value="Type2_sec_GspG"/>
</dbReference>
<dbReference type="OMA" id="LWSFGKD"/>
<dbReference type="PROSITE" id="PS00409">
    <property type="entry name" value="PROKAR_NTER_METHYL"/>
    <property type="match status" value="1"/>
</dbReference>
<dbReference type="AlphaFoldDB" id="A0A0H3YH66"/>
<evidence type="ECO:0000259" key="10">
    <source>
        <dbReference type="Pfam" id="PF08334"/>
    </source>
</evidence>
<accession>A0A0H3YH66</accession>
<dbReference type="Pfam" id="PF08334">
    <property type="entry name" value="T2SSG"/>
    <property type="match status" value="1"/>
</dbReference>
<feature type="domain" description="Type II secretion system protein GspG C-terminal" evidence="10">
    <location>
        <begin position="38"/>
        <end position="141"/>
    </location>
</feature>
<dbReference type="InterPro" id="IPR013545">
    <property type="entry name" value="T2SS_protein-GspG_C"/>
</dbReference>
<evidence type="ECO:0000256" key="1">
    <source>
        <dbReference type="ARBA" id="ARBA00004377"/>
    </source>
</evidence>
<comment type="similarity">
    <text evidence="2">Belongs to the GSP G family.</text>
</comment>
<keyword evidence="8" id="KW-1133">Transmembrane helix</keyword>
<proteinExistence type="inferred from homology"/>
<dbReference type="GO" id="GO:0015627">
    <property type="term" value="C:type II protein secretion system complex"/>
    <property type="evidence" value="ECO:0007669"/>
    <property type="project" value="InterPro"/>
</dbReference>
<keyword evidence="7" id="KW-0812">Transmembrane</keyword>
<dbReference type="PRINTS" id="PR00813">
    <property type="entry name" value="BCTERIALGSPG"/>
</dbReference>
<dbReference type="GO" id="GO:0015628">
    <property type="term" value="P:protein secretion by the type II secretion system"/>
    <property type="evidence" value="ECO:0007669"/>
    <property type="project" value="InterPro"/>
</dbReference>
<dbReference type="NCBIfam" id="TIGR02532">
    <property type="entry name" value="IV_pilin_GFxxxE"/>
    <property type="match status" value="1"/>
</dbReference>
<keyword evidence="5" id="KW-0488">Methylation</keyword>
<evidence type="ECO:0000313" key="11">
    <source>
        <dbReference type="EMBL" id="AKN20875.1"/>
    </source>
</evidence>